<gene>
    <name evidence="3" type="ORF">F0A16_15045</name>
</gene>
<sequence>MPSVAVNREQISRRYPMGLRFRRVLRLAPGLRIRLDGQGPTLLIGPRGANLNVSRRGIHSHAGIPGSGVCHRQALWKRTSRTGKAGKKRR</sequence>
<dbReference type="Pfam" id="PF14020">
    <property type="entry name" value="DUF4236"/>
    <property type="match status" value="1"/>
</dbReference>
<dbReference type="Proteomes" id="UP000466024">
    <property type="component" value="Unassembled WGS sequence"/>
</dbReference>
<keyword evidence="4" id="KW-1185">Reference proteome</keyword>
<comment type="caution">
    <text evidence="3">The sequence shown here is derived from an EMBL/GenBank/DDBJ whole genome shotgun (WGS) entry which is preliminary data.</text>
</comment>
<organism evidence="3 4">
    <name type="scientific">Salinicola corii</name>
    <dbReference type="NCBI Taxonomy" id="2606937"/>
    <lineage>
        <taxon>Bacteria</taxon>
        <taxon>Pseudomonadati</taxon>
        <taxon>Pseudomonadota</taxon>
        <taxon>Gammaproteobacteria</taxon>
        <taxon>Oceanospirillales</taxon>
        <taxon>Halomonadaceae</taxon>
        <taxon>Salinicola</taxon>
    </lineage>
</organism>
<dbReference type="InterPro" id="IPR025330">
    <property type="entry name" value="DUF4236"/>
</dbReference>
<feature type="region of interest" description="Disordered" evidence="1">
    <location>
        <begin position="69"/>
        <end position="90"/>
    </location>
</feature>
<dbReference type="EMBL" id="VTPX01000009">
    <property type="protein sequence ID" value="KAA0016816.1"/>
    <property type="molecule type" value="Genomic_DNA"/>
</dbReference>
<evidence type="ECO:0000313" key="3">
    <source>
        <dbReference type="EMBL" id="KAA0016816.1"/>
    </source>
</evidence>
<accession>A0A640WCI5</accession>
<name>A0A640WCI5_9GAMM</name>
<feature type="domain" description="DUF4236" evidence="2">
    <location>
        <begin position="19"/>
        <end position="69"/>
    </location>
</feature>
<reference evidence="3 4" key="1">
    <citation type="submission" date="2019-08" db="EMBL/GenBank/DDBJ databases">
        <title>Bioinformatics analysis of the strain L3 and L5.</title>
        <authorList>
            <person name="Li X."/>
        </authorList>
    </citation>
    <scope>NUCLEOTIDE SEQUENCE [LARGE SCALE GENOMIC DNA]</scope>
    <source>
        <strain evidence="3 4">L3</strain>
    </source>
</reference>
<feature type="compositionally biased region" description="Basic residues" evidence="1">
    <location>
        <begin position="74"/>
        <end position="90"/>
    </location>
</feature>
<protein>
    <submittedName>
        <fullName evidence="3">DUF4236 domain-containing protein</fullName>
    </submittedName>
</protein>
<evidence type="ECO:0000256" key="1">
    <source>
        <dbReference type="SAM" id="MobiDB-lite"/>
    </source>
</evidence>
<evidence type="ECO:0000313" key="4">
    <source>
        <dbReference type="Proteomes" id="UP000466024"/>
    </source>
</evidence>
<evidence type="ECO:0000259" key="2">
    <source>
        <dbReference type="Pfam" id="PF14020"/>
    </source>
</evidence>
<dbReference type="RefSeq" id="WP_149436227.1">
    <property type="nucleotide sequence ID" value="NZ_VTPX01000009.1"/>
</dbReference>
<proteinExistence type="predicted"/>
<dbReference type="AlphaFoldDB" id="A0A640WCI5"/>